<sequence>MHTVLDFHYVENPTVNLDEIPHEVFVVEKAPDYVFRKLKDDASKLAKSRCRDLYWGTDRLRGGEDEYLLEASIRIAYYHSVDG</sequence>
<dbReference type="AlphaFoldDB" id="A0AAN6RLB2"/>
<keyword evidence="2" id="KW-1185">Reference proteome</keyword>
<proteinExistence type="predicted"/>
<name>A0AAN6RLB2_9PLEO</name>
<dbReference type="Proteomes" id="UP001280581">
    <property type="component" value="Unassembled WGS sequence"/>
</dbReference>
<evidence type="ECO:0000313" key="2">
    <source>
        <dbReference type="Proteomes" id="UP001280581"/>
    </source>
</evidence>
<accession>A0AAN6RLB2</accession>
<comment type="caution">
    <text evidence="1">The sequence shown here is derived from an EMBL/GenBank/DDBJ whole genome shotgun (WGS) entry which is preliminary data.</text>
</comment>
<gene>
    <name evidence="1" type="ORF">GRF29_1g391866</name>
</gene>
<evidence type="ECO:0000313" key="1">
    <source>
        <dbReference type="EMBL" id="KAK3216608.1"/>
    </source>
</evidence>
<protein>
    <submittedName>
        <fullName evidence="1">Uncharacterized protein</fullName>
    </submittedName>
</protein>
<organism evidence="1 2">
    <name type="scientific">Pseudopithomyces chartarum</name>
    <dbReference type="NCBI Taxonomy" id="1892770"/>
    <lineage>
        <taxon>Eukaryota</taxon>
        <taxon>Fungi</taxon>
        <taxon>Dikarya</taxon>
        <taxon>Ascomycota</taxon>
        <taxon>Pezizomycotina</taxon>
        <taxon>Dothideomycetes</taxon>
        <taxon>Pleosporomycetidae</taxon>
        <taxon>Pleosporales</taxon>
        <taxon>Massarineae</taxon>
        <taxon>Didymosphaeriaceae</taxon>
        <taxon>Pseudopithomyces</taxon>
    </lineage>
</organism>
<dbReference type="EMBL" id="WVTA01000001">
    <property type="protein sequence ID" value="KAK3216608.1"/>
    <property type="molecule type" value="Genomic_DNA"/>
</dbReference>
<reference evidence="1 2" key="1">
    <citation type="submission" date="2021-02" db="EMBL/GenBank/DDBJ databases">
        <title>Genome assembly of Pseudopithomyces chartarum.</title>
        <authorList>
            <person name="Jauregui R."/>
            <person name="Singh J."/>
            <person name="Voisey C."/>
        </authorList>
    </citation>
    <scope>NUCLEOTIDE SEQUENCE [LARGE SCALE GENOMIC DNA]</scope>
    <source>
        <strain evidence="1 2">AGR01</strain>
    </source>
</reference>